<evidence type="ECO:0000256" key="12">
    <source>
        <dbReference type="ARBA" id="ARBA00025694"/>
    </source>
</evidence>
<dbReference type="InterPro" id="IPR050968">
    <property type="entry name" value="Cytochrome_c_oxidase_bac_sub4"/>
</dbReference>
<evidence type="ECO:0000256" key="4">
    <source>
        <dbReference type="ARBA" id="ARBA00014689"/>
    </source>
</evidence>
<comment type="subunit">
    <text evidence="3">Heterooctamer of two A chains, two B chains, two C chains and two D chains.</text>
</comment>
<dbReference type="PANTHER" id="PTHR36835:SF1">
    <property type="entry name" value="CYTOCHROME BO(3) UBIQUINOL OXIDASE SUBUNIT 4"/>
    <property type="match status" value="1"/>
</dbReference>
<dbReference type="GO" id="GO:0019646">
    <property type="term" value="P:aerobic electron transport chain"/>
    <property type="evidence" value="ECO:0007669"/>
    <property type="project" value="TreeGrafter"/>
</dbReference>
<dbReference type="OrthoDB" id="2375888at2"/>
<dbReference type="AlphaFoldDB" id="A0A1E3W4P0"/>
<dbReference type="InterPro" id="IPR005171">
    <property type="entry name" value="Cyt_c_oxidase_su4_prok"/>
</dbReference>
<keyword evidence="8" id="KW-0249">Electron transport</keyword>
<evidence type="ECO:0000256" key="10">
    <source>
        <dbReference type="ARBA" id="ARBA00023002"/>
    </source>
</evidence>
<dbReference type="RefSeq" id="WP_069436369.1">
    <property type="nucleotide sequence ID" value="NZ_LPWG01000004.1"/>
</dbReference>
<keyword evidence="5" id="KW-0813">Transport</keyword>
<evidence type="ECO:0000256" key="5">
    <source>
        <dbReference type="ARBA" id="ARBA00022448"/>
    </source>
</evidence>
<evidence type="ECO:0000313" key="18">
    <source>
        <dbReference type="EMBL" id="ODS00778.1"/>
    </source>
</evidence>
<dbReference type="GO" id="GO:0009486">
    <property type="term" value="F:cytochrome bo3 ubiquinol oxidase activity"/>
    <property type="evidence" value="ECO:0007669"/>
    <property type="project" value="InterPro"/>
</dbReference>
<dbReference type="NCBIfam" id="TIGR02847">
    <property type="entry name" value="CyoD"/>
    <property type="match status" value="1"/>
</dbReference>
<gene>
    <name evidence="18" type="ORF">AUC68_14500</name>
</gene>
<accession>A0A1E3W4P0</accession>
<evidence type="ECO:0000256" key="17">
    <source>
        <dbReference type="SAM" id="Phobius"/>
    </source>
</evidence>
<feature type="transmembrane region" description="Helical" evidence="17">
    <location>
        <begin position="76"/>
        <end position="98"/>
    </location>
</feature>
<evidence type="ECO:0000256" key="11">
    <source>
        <dbReference type="ARBA" id="ARBA00023136"/>
    </source>
</evidence>
<evidence type="ECO:0000256" key="1">
    <source>
        <dbReference type="ARBA" id="ARBA00004651"/>
    </source>
</evidence>
<keyword evidence="6" id="KW-1003">Cell membrane</keyword>
<keyword evidence="19" id="KW-1185">Reference proteome</keyword>
<dbReference type="EMBL" id="LPWG01000004">
    <property type="protein sequence ID" value="ODS00778.1"/>
    <property type="molecule type" value="Genomic_DNA"/>
</dbReference>
<proteinExistence type="inferred from homology"/>
<keyword evidence="9 17" id="KW-1133">Transmembrane helix</keyword>
<dbReference type="Proteomes" id="UP000094501">
    <property type="component" value="Unassembled WGS sequence"/>
</dbReference>
<evidence type="ECO:0000313" key="19">
    <source>
        <dbReference type="Proteomes" id="UP000094501"/>
    </source>
</evidence>
<reference evidence="18 19" key="1">
    <citation type="journal article" date="2016" name="Environ. Microbiol.">
        <title>New Methyloceanibacter diversity from North Sea sediments includes methanotroph containing solely the soluble methane monooxygenase.</title>
        <authorList>
            <person name="Vekeman B."/>
            <person name="Kerckhof F.M."/>
            <person name="Cremers G."/>
            <person name="de Vos P."/>
            <person name="Vandamme P."/>
            <person name="Boon N."/>
            <person name="Op den Camp H.J."/>
            <person name="Heylen K."/>
        </authorList>
    </citation>
    <scope>NUCLEOTIDE SEQUENCE [LARGE SCALE GENOMIC DNA]</scope>
    <source>
        <strain evidence="18 19">R-67174</strain>
    </source>
</reference>
<keyword evidence="11 17" id="KW-0472">Membrane</keyword>
<comment type="caution">
    <text evidence="18">The sequence shown here is derived from an EMBL/GenBank/DDBJ whole genome shotgun (WGS) entry which is preliminary data.</text>
</comment>
<evidence type="ECO:0000256" key="6">
    <source>
        <dbReference type="ARBA" id="ARBA00022475"/>
    </source>
</evidence>
<comment type="similarity">
    <text evidence="2">Belongs to the cytochrome c oxidase bacterial subunit 4 family.</text>
</comment>
<dbReference type="GO" id="GO:0005886">
    <property type="term" value="C:plasma membrane"/>
    <property type="evidence" value="ECO:0007669"/>
    <property type="project" value="UniProtKB-SubCell"/>
</dbReference>
<evidence type="ECO:0000256" key="14">
    <source>
        <dbReference type="ARBA" id="ARBA00030211"/>
    </source>
</evidence>
<keyword evidence="7 17" id="KW-0812">Transmembrane</keyword>
<dbReference type="PANTHER" id="PTHR36835">
    <property type="entry name" value="CYTOCHROME BO(3) UBIQUINOL OXIDASE SUBUNIT 4"/>
    <property type="match status" value="1"/>
</dbReference>
<dbReference type="InterPro" id="IPR014210">
    <property type="entry name" value="Cyt_o_ubiqinol_oxidase_su4"/>
</dbReference>
<keyword evidence="10" id="KW-0560">Oxidoreductase</keyword>
<dbReference type="Pfam" id="PF03626">
    <property type="entry name" value="COX4_pro"/>
    <property type="match status" value="1"/>
</dbReference>
<dbReference type="STRING" id="1774968.AUC68_14500"/>
<protein>
    <recommendedName>
        <fullName evidence="4">Cytochrome bo(3) ubiquinol oxidase subunit 4</fullName>
    </recommendedName>
    <alternativeName>
        <fullName evidence="16">Cytochrome o ubiquinol oxidase subunit 4</fullName>
    </alternativeName>
    <alternativeName>
        <fullName evidence="13">Oxidase bo(3) subunit 4</fullName>
    </alternativeName>
    <alternativeName>
        <fullName evidence="14">Ubiquinol oxidase polypeptide IV</fullName>
    </alternativeName>
    <alternativeName>
        <fullName evidence="15">Ubiquinol oxidase subunit 4</fullName>
    </alternativeName>
</protein>
<evidence type="ECO:0000256" key="2">
    <source>
        <dbReference type="ARBA" id="ARBA00008079"/>
    </source>
</evidence>
<dbReference type="GO" id="GO:0015990">
    <property type="term" value="P:electron transport coupled proton transport"/>
    <property type="evidence" value="ECO:0007669"/>
    <property type="project" value="InterPro"/>
</dbReference>
<evidence type="ECO:0000256" key="16">
    <source>
        <dbReference type="ARBA" id="ARBA00032185"/>
    </source>
</evidence>
<evidence type="ECO:0000256" key="7">
    <source>
        <dbReference type="ARBA" id="ARBA00022692"/>
    </source>
</evidence>
<evidence type="ECO:0000256" key="9">
    <source>
        <dbReference type="ARBA" id="ARBA00022989"/>
    </source>
</evidence>
<evidence type="ECO:0000256" key="15">
    <source>
        <dbReference type="ARBA" id="ARBA00031887"/>
    </source>
</evidence>
<evidence type="ECO:0000256" key="8">
    <source>
        <dbReference type="ARBA" id="ARBA00022982"/>
    </source>
</evidence>
<feature type="transmembrane region" description="Helical" evidence="17">
    <location>
        <begin position="16"/>
        <end position="39"/>
    </location>
</feature>
<evidence type="ECO:0000256" key="3">
    <source>
        <dbReference type="ARBA" id="ARBA00011700"/>
    </source>
</evidence>
<name>A0A1E3W4P0_9HYPH</name>
<evidence type="ECO:0000256" key="13">
    <source>
        <dbReference type="ARBA" id="ARBA00030071"/>
    </source>
</evidence>
<feature type="transmembrane region" description="Helical" evidence="17">
    <location>
        <begin position="45"/>
        <end position="64"/>
    </location>
</feature>
<comment type="subcellular location">
    <subcellularLocation>
        <location evidence="1">Cell membrane</location>
        <topology evidence="1">Multi-pass membrane protein</topology>
    </subcellularLocation>
</comment>
<dbReference type="GO" id="GO:0009319">
    <property type="term" value="C:cytochrome o ubiquinol oxidase complex"/>
    <property type="evidence" value="ECO:0007669"/>
    <property type="project" value="TreeGrafter"/>
</dbReference>
<dbReference type="GO" id="GO:0015078">
    <property type="term" value="F:proton transmembrane transporter activity"/>
    <property type="evidence" value="ECO:0007669"/>
    <property type="project" value="TreeGrafter"/>
</dbReference>
<organism evidence="18 19">
    <name type="scientific">Methyloceanibacter methanicus</name>
    <dbReference type="NCBI Taxonomy" id="1774968"/>
    <lineage>
        <taxon>Bacteria</taxon>
        <taxon>Pseudomonadati</taxon>
        <taxon>Pseudomonadota</taxon>
        <taxon>Alphaproteobacteria</taxon>
        <taxon>Hyphomicrobiales</taxon>
        <taxon>Hyphomicrobiaceae</taxon>
        <taxon>Methyloceanibacter</taxon>
    </lineage>
</organism>
<comment type="function">
    <text evidence="12">Cytochrome bo(3) ubiquinol terminal oxidase is the component of the aerobic respiratory chain of E.coli that predominates when cells are grown at high aeration. Has proton pump activity across the membrane in addition to electron transfer, pumping 2 protons/electron.</text>
</comment>
<sequence length="106" mass="11728">MEIKSGLPIERTIKPYLIGLALAVVLTAIPFGLVAAGSLPRQTTLIVIAVLAVIQILVHLRFFLHIDFKTTPRENLVALAFAVVLICIMVGGSLWIMFDLYHRMMV</sequence>